<feature type="region of interest" description="Disordered" evidence="1">
    <location>
        <begin position="1"/>
        <end position="39"/>
    </location>
</feature>
<accession>A0ABN9CRM9</accession>
<evidence type="ECO:0000256" key="1">
    <source>
        <dbReference type="SAM" id="MobiDB-lite"/>
    </source>
</evidence>
<dbReference type="Proteomes" id="UP001162483">
    <property type="component" value="Unassembled WGS sequence"/>
</dbReference>
<reference evidence="2" key="1">
    <citation type="submission" date="2023-05" db="EMBL/GenBank/DDBJ databases">
        <authorList>
            <person name="Stuckert A."/>
        </authorList>
    </citation>
    <scope>NUCLEOTIDE SEQUENCE</scope>
</reference>
<organism evidence="2 3">
    <name type="scientific">Staurois parvus</name>
    <dbReference type="NCBI Taxonomy" id="386267"/>
    <lineage>
        <taxon>Eukaryota</taxon>
        <taxon>Metazoa</taxon>
        <taxon>Chordata</taxon>
        <taxon>Craniata</taxon>
        <taxon>Vertebrata</taxon>
        <taxon>Euteleostomi</taxon>
        <taxon>Amphibia</taxon>
        <taxon>Batrachia</taxon>
        <taxon>Anura</taxon>
        <taxon>Neobatrachia</taxon>
        <taxon>Ranoidea</taxon>
        <taxon>Ranidae</taxon>
        <taxon>Staurois</taxon>
    </lineage>
</organism>
<comment type="caution">
    <text evidence="2">The sequence shown here is derived from an EMBL/GenBank/DDBJ whole genome shotgun (WGS) entry which is preliminary data.</text>
</comment>
<name>A0ABN9CRM9_9NEOB</name>
<gene>
    <name evidence="2" type="ORF">SPARVUS_LOCUS5659356</name>
</gene>
<sequence length="39" mass="4584">MIGTSHRGPVRRSAFHCVRRTQRARDRVQNEWQPAPGRL</sequence>
<protein>
    <submittedName>
        <fullName evidence="2">Uncharacterized protein</fullName>
    </submittedName>
</protein>
<dbReference type="EMBL" id="CATNWA010012063">
    <property type="protein sequence ID" value="CAI9562779.1"/>
    <property type="molecule type" value="Genomic_DNA"/>
</dbReference>
<feature type="compositionally biased region" description="Basic residues" evidence="1">
    <location>
        <begin position="8"/>
        <end position="22"/>
    </location>
</feature>
<proteinExistence type="predicted"/>
<evidence type="ECO:0000313" key="2">
    <source>
        <dbReference type="EMBL" id="CAI9562779.1"/>
    </source>
</evidence>
<keyword evidence="3" id="KW-1185">Reference proteome</keyword>
<evidence type="ECO:0000313" key="3">
    <source>
        <dbReference type="Proteomes" id="UP001162483"/>
    </source>
</evidence>